<evidence type="ECO:0008006" key="4">
    <source>
        <dbReference type="Google" id="ProtNLM"/>
    </source>
</evidence>
<dbReference type="AlphaFoldDB" id="A0A2P4WXW9"/>
<organism evidence="2 3">
    <name type="scientific">Phytophthora palmivora</name>
    <dbReference type="NCBI Taxonomy" id="4796"/>
    <lineage>
        <taxon>Eukaryota</taxon>
        <taxon>Sar</taxon>
        <taxon>Stramenopiles</taxon>
        <taxon>Oomycota</taxon>
        <taxon>Peronosporomycetes</taxon>
        <taxon>Peronosporales</taxon>
        <taxon>Peronosporaceae</taxon>
        <taxon>Phytophthora</taxon>
    </lineage>
</organism>
<dbReference type="PROSITE" id="PS51257">
    <property type="entry name" value="PROKAR_LIPOPROTEIN"/>
    <property type="match status" value="1"/>
</dbReference>
<sequence>MRLIETIAAMAAILLVSCDNVTADTKSKAGAKLYAEIYRVENGSVTEKVRVPLGDVDQYKQSDLKTLKKSIRASEEERDMGNTGDFMAYGPILGVVDGIKALVVKDPSIGVTLAKGTLGLNE</sequence>
<keyword evidence="1" id="KW-0732">Signal</keyword>
<keyword evidence="3" id="KW-1185">Reference proteome</keyword>
<evidence type="ECO:0000313" key="3">
    <source>
        <dbReference type="Proteomes" id="UP000237271"/>
    </source>
</evidence>
<evidence type="ECO:0000256" key="1">
    <source>
        <dbReference type="SAM" id="SignalP"/>
    </source>
</evidence>
<feature type="chain" id="PRO_5015135144" description="RxLR effector" evidence="1">
    <location>
        <begin position="24"/>
        <end position="122"/>
    </location>
</feature>
<accession>A0A2P4WXW9</accession>
<feature type="signal peptide" evidence="1">
    <location>
        <begin position="1"/>
        <end position="23"/>
    </location>
</feature>
<evidence type="ECO:0000313" key="2">
    <source>
        <dbReference type="EMBL" id="POM58155.1"/>
    </source>
</evidence>
<gene>
    <name evidence="2" type="ORF">PHPALM_37241</name>
</gene>
<reference evidence="2 3" key="1">
    <citation type="journal article" date="2017" name="Genome Biol. Evol.">
        <title>Phytophthora megakarya and P. palmivora, closely related causal agents of cacao black pod rot, underwent increases in genome sizes and gene numbers by different mechanisms.</title>
        <authorList>
            <person name="Ali S.S."/>
            <person name="Shao J."/>
            <person name="Lary D.J."/>
            <person name="Kronmiller B."/>
            <person name="Shen D."/>
            <person name="Strem M.D."/>
            <person name="Amoako-Attah I."/>
            <person name="Akrofi A.Y."/>
            <person name="Begoude B.A."/>
            <person name="Ten Hoopen G.M."/>
            <person name="Coulibaly K."/>
            <person name="Kebe B.I."/>
            <person name="Melnick R.L."/>
            <person name="Guiltinan M.J."/>
            <person name="Tyler B.M."/>
            <person name="Meinhardt L.W."/>
            <person name="Bailey B.A."/>
        </authorList>
    </citation>
    <scope>NUCLEOTIDE SEQUENCE [LARGE SCALE GENOMIC DNA]</scope>
    <source>
        <strain evidence="3">sbr112.9</strain>
    </source>
</reference>
<dbReference type="OrthoDB" id="93090at2759"/>
<dbReference type="EMBL" id="NCKW01020340">
    <property type="protein sequence ID" value="POM58155.1"/>
    <property type="molecule type" value="Genomic_DNA"/>
</dbReference>
<name>A0A2P4WXW9_9STRA</name>
<protein>
    <recommendedName>
        <fullName evidence="4">RxLR effector</fullName>
    </recommendedName>
</protein>
<comment type="caution">
    <text evidence="2">The sequence shown here is derived from an EMBL/GenBank/DDBJ whole genome shotgun (WGS) entry which is preliminary data.</text>
</comment>
<dbReference type="Proteomes" id="UP000237271">
    <property type="component" value="Unassembled WGS sequence"/>
</dbReference>
<proteinExistence type="predicted"/>